<evidence type="ECO:0000313" key="4">
    <source>
        <dbReference type="Proteomes" id="UP000199118"/>
    </source>
</evidence>
<dbReference type="InterPro" id="IPR036928">
    <property type="entry name" value="AS_sf"/>
</dbReference>
<dbReference type="Pfam" id="PF21986">
    <property type="entry name" value="AH_C"/>
    <property type="match status" value="1"/>
</dbReference>
<name>A0A1H2S276_9RHOB</name>
<reference evidence="3 4" key="1">
    <citation type="submission" date="2016-10" db="EMBL/GenBank/DDBJ databases">
        <authorList>
            <person name="de Groot N.N."/>
        </authorList>
    </citation>
    <scope>NUCLEOTIDE SEQUENCE [LARGE SCALE GENOMIC DNA]</scope>
    <source>
        <strain evidence="3 4">DSM 17890</strain>
    </source>
</reference>
<keyword evidence="3" id="KW-0378">Hydrolase</keyword>
<dbReference type="InterPro" id="IPR023631">
    <property type="entry name" value="Amidase_dom"/>
</dbReference>
<dbReference type="InterPro" id="IPR014085">
    <property type="entry name" value="Allophanate_hydrolase"/>
</dbReference>
<evidence type="ECO:0000259" key="2">
    <source>
        <dbReference type="Pfam" id="PF21986"/>
    </source>
</evidence>
<dbReference type="NCBIfam" id="NF006043">
    <property type="entry name" value="PRK08186.1"/>
    <property type="match status" value="1"/>
</dbReference>
<dbReference type="STRING" id="356660.SAMN05444336_101521"/>
<accession>A0A1H2S276</accession>
<dbReference type="Gene3D" id="3.10.490.10">
    <property type="entry name" value="Gamma-glutamyl cyclotransferase-like"/>
    <property type="match status" value="1"/>
</dbReference>
<dbReference type="Gene3D" id="3.90.1300.10">
    <property type="entry name" value="Amidase signature (AS) domain"/>
    <property type="match status" value="1"/>
</dbReference>
<gene>
    <name evidence="3" type="ORF">SAMN05444336_101521</name>
</gene>
<keyword evidence="4" id="KW-1185">Reference proteome</keyword>
<sequence>MLQDLPFDIASLHAAYASGTDPRDVAAESFRRIEAAGDPAIFLHLVDPAAAAAAAAALPPFDPVAYPLWGVPFAAKDNIDAEGCPTTAACPAFAYQPSADATAVAALKAAGAILIGKTNLDQFATGLVGVRSPYGFPRNAVDPLIVPGGSSSGSAVSVARGLVSFSLGTDTAGSGRVPAALNNIVGIKPSLGAISATGLVPACRTLDTISIFALTVEDAWAAFRAAAVYDRADAYARPFDLAPLAAPAPTFRVGVPTPGTRKFFGDAIQAAAFADALDALRALGGEVVELDFTPFYDVAEMLYEGAWVAERYAAIEQMMRERPEEVHPVTRAIIGKAEGLSAADAFRGFYRLQALKRHTDPLIDSVDLIATPTMPTFYSVADLEADPVTPNSNNGTYTNFVNLLDMCGIASPLAARSDGRPGSITLLARAGKDAQIAALASALHRRAGATLGATGWALPAAPEAATVAGPGEIALVAVGAHMSGLPLNGELTRLGARFIRATATAPDYKLFALPGGPPKRPGMVRAEGGAAIAVEVWAVPEAQFGAFIRGVPAPLGIGTVTLADGTTAKGFICENAGLEGAEDVTRFGGWRAYLADLAAKTAAA</sequence>
<proteinExistence type="predicted"/>
<evidence type="ECO:0000259" key="1">
    <source>
        <dbReference type="Pfam" id="PF01425"/>
    </source>
</evidence>
<dbReference type="RefSeq" id="WP_092679561.1">
    <property type="nucleotide sequence ID" value="NZ_FNMZ01000001.1"/>
</dbReference>
<dbReference type="OrthoDB" id="9811471at2"/>
<dbReference type="NCBIfam" id="TIGR02713">
    <property type="entry name" value="allophanate_hyd"/>
    <property type="match status" value="1"/>
</dbReference>
<dbReference type="GO" id="GO:0016787">
    <property type="term" value="F:hydrolase activity"/>
    <property type="evidence" value="ECO:0007669"/>
    <property type="project" value="UniProtKB-KW"/>
</dbReference>
<dbReference type="Pfam" id="PF01425">
    <property type="entry name" value="Amidase"/>
    <property type="match status" value="1"/>
</dbReference>
<dbReference type="Gene3D" id="1.20.58.1700">
    <property type="match status" value="1"/>
</dbReference>
<evidence type="ECO:0000313" key="3">
    <source>
        <dbReference type="EMBL" id="SDW25600.1"/>
    </source>
</evidence>
<dbReference type="AlphaFoldDB" id="A0A1H2S276"/>
<dbReference type="PANTHER" id="PTHR11895:SF169">
    <property type="entry name" value="GLUTAMYL-TRNA(GLN) AMIDOTRANSFERASE"/>
    <property type="match status" value="1"/>
</dbReference>
<dbReference type="InterPro" id="IPR053844">
    <property type="entry name" value="AH_C"/>
</dbReference>
<feature type="domain" description="Allophanate hydrolase C-terminal" evidence="2">
    <location>
        <begin position="474"/>
        <end position="595"/>
    </location>
</feature>
<protein>
    <submittedName>
        <fullName evidence="3">Allophanate hydrolase</fullName>
    </submittedName>
</protein>
<dbReference type="PANTHER" id="PTHR11895">
    <property type="entry name" value="TRANSAMIDASE"/>
    <property type="match status" value="1"/>
</dbReference>
<dbReference type="EMBL" id="FNMZ01000001">
    <property type="protein sequence ID" value="SDW25600.1"/>
    <property type="molecule type" value="Genomic_DNA"/>
</dbReference>
<dbReference type="InterPro" id="IPR000120">
    <property type="entry name" value="Amidase"/>
</dbReference>
<dbReference type="Proteomes" id="UP000199118">
    <property type="component" value="Unassembled WGS sequence"/>
</dbReference>
<dbReference type="SUPFAM" id="SSF75304">
    <property type="entry name" value="Amidase signature (AS) enzymes"/>
    <property type="match status" value="1"/>
</dbReference>
<feature type="domain" description="Amidase" evidence="1">
    <location>
        <begin position="26"/>
        <end position="436"/>
    </location>
</feature>
<organism evidence="3 4">
    <name type="scientific">Albimonas donghaensis</name>
    <dbReference type="NCBI Taxonomy" id="356660"/>
    <lineage>
        <taxon>Bacteria</taxon>
        <taxon>Pseudomonadati</taxon>
        <taxon>Pseudomonadota</taxon>
        <taxon>Alphaproteobacteria</taxon>
        <taxon>Rhodobacterales</taxon>
        <taxon>Paracoccaceae</taxon>
        <taxon>Albimonas</taxon>
    </lineage>
</organism>